<proteinExistence type="predicted"/>
<reference evidence="1" key="1">
    <citation type="journal article" date="2015" name="Nature">
        <title>Complex archaea that bridge the gap between prokaryotes and eukaryotes.</title>
        <authorList>
            <person name="Spang A."/>
            <person name="Saw J.H."/>
            <person name="Jorgensen S.L."/>
            <person name="Zaremba-Niedzwiedzka K."/>
            <person name="Martijn J."/>
            <person name="Lind A.E."/>
            <person name="van Eijk R."/>
            <person name="Schleper C."/>
            <person name="Guy L."/>
            <person name="Ettema T.J."/>
        </authorList>
    </citation>
    <scope>NUCLEOTIDE SEQUENCE</scope>
</reference>
<organism evidence="1">
    <name type="scientific">marine sediment metagenome</name>
    <dbReference type="NCBI Taxonomy" id="412755"/>
    <lineage>
        <taxon>unclassified sequences</taxon>
        <taxon>metagenomes</taxon>
        <taxon>ecological metagenomes</taxon>
    </lineage>
</organism>
<protein>
    <submittedName>
        <fullName evidence="1">Uncharacterized protein</fullName>
    </submittedName>
</protein>
<dbReference type="AlphaFoldDB" id="A0A0F9P549"/>
<sequence length="82" mass="9705">MILPDGTETNSNEVYIETWRKFAKPIEVMTGLKHIAFDPGVQFFDPRHQSKHITLSAWFIKLLNDYIKKVHDDYYRMMNEGS</sequence>
<accession>A0A0F9P549</accession>
<comment type="caution">
    <text evidence="1">The sequence shown here is derived from an EMBL/GenBank/DDBJ whole genome shotgun (WGS) entry which is preliminary data.</text>
</comment>
<dbReference type="EMBL" id="LAZR01002680">
    <property type="protein sequence ID" value="KKN26950.1"/>
    <property type="molecule type" value="Genomic_DNA"/>
</dbReference>
<gene>
    <name evidence="1" type="ORF">LCGC14_0869460</name>
</gene>
<evidence type="ECO:0000313" key="1">
    <source>
        <dbReference type="EMBL" id="KKN26950.1"/>
    </source>
</evidence>
<name>A0A0F9P549_9ZZZZ</name>